<dbReference type="AlphaFoldDB" id="X1AAK9"/>
<reference evidence="1" key="1">
    <citation type="journal article" date="2014" name="Front. Microbiol.">
        <title>High frequency of phylogenetically diverse reductive dehalogenase-homologous genes in deep subseafloor sedimentary metagenomes.</title>
        <authorList>
            <person name="Kawai M."/>
            <person name="Futagami T."/>
            <person name="Toyoda A."/>
            <person name="Takaki Y."/>
            <person name="Nishi S."/>
            <person name="Hori S."/>
            <person name="Arai W."/>
            <person name="Tsubouchi T."/>
            <person name="Morono Y."/>
            <person name="Uchiyama I."/>
            <person name="Ito T."/>
            <person name="Fujiyama A."/>
            <person name="Inagaki F."/>
            <person name="Takami H."/>
        </authorList>
    </citation>
    <scope>NUCLEOTIDE SEQUENCE</scope>
    <source>
        <strain evidence="1">Expedition CK06-06</strain>
    </source>
</reference>
<accession>X1AAK9</accession>
<dbReference type="EMBL" id="BART01008721">
    <property type="protein sequence ID" value="GAG57176.1"/>
    <property type="molecule type" value="Genomic_DNA"/>
</dbReference>
<gene>
    <name evidence="1" type="ORF">S01H4_19543</name>
</gene>
<proteinExistence type="predicted"/>
<evidence type="ECO:0000313" key="1">
    <source>
        <dbReference type="EMBL" id="GAG57176.1"/>
    </source>
</evidence>
<name>X1AAK9_9ZZZZ</name>
<organism evidence="1">
    <name type="scientific">marine sediment metagenome</name>
    <dbReference type="NCBI Taxonomy" id="412755"/>
    <lineage>
        <taxon>unclassified sequences</taxon>
        <taxon>metagenomes</taxon>
        <taxon>ecological metagenomes</taxon>
    </lineage>
</organism>
<protein>
    <submittedName>
        <fullName evidence="1">Uncharacterized protein</fullName>
    </submittedName>
</protein>
<sequence>MEILELIIVVLSSSLLGSILGPQLTQWYKTQSGKDVSKYYKKEKCFFTIVTDIGGFRSERSEPAKKENIYKSYRQLWLYASDETIRKINEFFFSMGAKRLSYDELTKSSKGHCELILQIRKDFYGETKLKPEDYQIVFFNE</sequence>
<comment type="caution">
    <text evidence="1">The sequence shown here is derived from an EMBL/GenBank/DDBJ whole genome shotgun (WGS) entry which is preliminary data.</text>
</comment>